<comment type="cofactor">
    <cofactor evidence="2 9">
        <name>NAD(+)</name>
        <dbReference type="ChEBI" id="CHEBI:57540"/>
    </cofactor>
</comment>
<organism evidence="11 12">
    <name type="scientific">Sinisalibacter lacisalsi</name>
    <dbReference type="NCBI Taxonomy" id="1526570"/>
    <lineage>
        <taxon>Bacteria</taxon>
        <taxon>Pseudomonadati</taxon>
        <taxon>Pseudomonadota</taxon>
        <taxon>Alphaproteobacteria</taxon>
        <taxon>Rhodobacterales</taxon>
        <taxon>Roseobacteraceae</taxon>
        <taxon>Sinisalibacter</taxon>
    </lineage>
</organism>
<keyword evidence="12" id="KW-1185">Reference proteome</keyword>
<dbReference type="InterPro" id="IPR005886">
    <property type="entry name" value="UDP_G4E"/>
</dbReference>
<comment type="catalytic activity">
    <reaction evidence="1 9">
        <text>UDP-alpha-D-glucose = UDP-alpha-D-galactose</text>
        <dbReference type="Rhea" id="RHEA:22168"/>
        <dbReference type="ChEBI" id="CHEBI:58885"/>
        <dbReference type="ChEBI" id="CHEBI:66914"/>
        <dbReference type="EC" id="5.1.3.2"/>
    </reaction>
</comment>
<dbReference type="Pfam" id="PF16363">
    <property type="entry name" value="GDP_Man_Dehyd"/>
    <property type="match status" value="1"/>
</dbReference>
<comment type="caution">
    <text evidence="11">The sequence shown here is derived from an EMBL/GenBank/DDBJ whole genome shotgun (WGS) entry which is preliminary data.</text>
</comment>
<dbReference type="PANTHER" id="PTHR43725">
    <property type="entry name" value="UDP-GLUCOSE 4-EPIMERASE"/>
    <property type="match status" value="1"/>
</dbReference>
<comment type="pathway">
    <text evidence="3 9">Carbohydrate metabolism; galactose metabolism.</text>
</comment>
<proteinExistence type="inferred from homology"/>
<dbReference type="EMBL" id="BMGI01000001">
    <property type="protein sequence ID" value="GGD21417.1"/>
    <property type="molecule type" value="Genomic_DNA"/>
</dbReference>
<dbReference type="Gene3D" id="3.90.25.10">
    <property type="entry name" value="UDP-galactose 4-epimerase, domain 1"/>
    <property type="match status" value="1"/>
</dbReference>
<evidence type="ECO:0000256" key="2">
    <source>
        <dbReference type="ARBA" id="ARBA00001911"/>
    </source>
</evidence>
<dbReference type="NCBIfam" id="TIGR01179">
    <property type="entry name" value="galE"/>
    <property type="match status" value="1"/>
</dbReference>
<evidence type="ECO:0000256" key="5">
    <source>
        <dbReference type="ARBA" id="ARBA00013189"/>
    </source>
</evidence>
<dbReference type="RefSeq" id="WP_188525780.1">
    <property type="nucleotide sequence ID" value="NZ_BMGI01000001.1"/>
</dbReference>
<dbReference type="InterPro" id="IPR036291">
    <property type="entry name" value="NAD(P)-bd_dom_sf"/>
</dbReference>
<protein>
    <recommendedName>
        <fullName evidence="6 9">UDP-glucose 4-epimerase</fullName>
        <ecNumber evidence="5 9">5.1.3.2</ecNumber>
    </recommendedName>
</protein>
<accession>A0ABQ1QCE3</accession>
<evidence type="ECO:0000256" key="4">
    <source>
        <dbReference type="ARBA" id="ARBA00007637"/>
    </source>
</evidence>
<keyword evidence="9" id="KW-0119">Carbohydrate metabolism</keyword>
<comment type="similarity">
    <text evidence="4 9">Belongs to the NAD(P)-dependent epimerase/dehydratase family.</text>
</comment>
<dbReference type="InterPro" id="IPR016040">
    <property type="entry name" value="NAD(P)-bd_dom"/>
</dbReference>
<name>A0ABQ1QCE3_9RHOB</name>
<reference evidence="12" key="1">
    <citation type="journal article" date="2019" name="Int. J. Syst. Evol. Microbiol.">
        <title>The Global Catalogue of Microorganisms (GCM) 10K type strain sequencing project: providing services to taxonomists for standard genome sequencing and annotation.</title>
        <authorList>
            <consortium name="The Broad Institute Genomics Platform"/>
            <consortium name="The Broad Institute Genome Sequencing Center for Infectious Disease"/>
            <person name="Wu L."/>
            <person name="Ma J."/>
        </authorList>
    </citation>
    <scope>NUCLEOTIDE SEQUENCE [LARGE SCALE GENOMIC DNA]</scope>
    <source>
        <strain evidence="12">CGMCC 1.12922</strain>
    </source>
</reference>
<feature type="domain" description="NAD(P)-binding" evidence="10">
    <location>
        <begin position="6"/>
        <end position="324"/>
    </location>
</feature>
<dbReference type="PANTHER" id="PTHR43725:SF47">
    <property type="entry name" value="UDP-GLUCOSE 4-EPIMERASE"/>
    <property type="match status" value="1"/>
</dbReference>
<dbReference type="Proteomes" id="UP000617355">
    <property type="component" value="Unassembled WGS sequence"/>
</dbReference>
<evidence type="ECO:0000256" key="8">
    <source>
        <dbReference type="ARBA" id="ARBA00023235"/>
    </source>
</evidence>
<comment type="subunit">
    <text evidence="9">Homodimer.</text>
</comment>
<evidence type="ECO:0000313" key="12">
    <source>
        <dbReference type="Proteomes" id="UP000617355"/>
    </source>
</evidence>
<dbReference type="Gene3D" id="3.40.50.720">
    <property type="entry name" value="NAD(P)-binding Rossmann-like Domain"/>
    <property type="match status" value="1"/>
</dbReference>
<evidence type="ECO:0000256" key="3">
    <source>
        <dbReference type="ARBA" id="ARBA00004947"/>
    </source>
</evidence>
<evidence type="ECO:0000256" key="7">
    <source>
        <dbReference type="ARBA" id="ARBA00023027"/>
    </source>
</evidence>
<sequence>MTDKILLTGGAGYIGSHTYVELVAAGFDVVILDNFSNSSPDVIDRLEVITGAPVTVYTGDVLDSVVLDRVFTEHNITAAIHFAALKAVGESAEKPIEYIHTNVSGLLTLLAAMKRHGAYRLVFSSSATVYGEPETLPIPEGAPRSYTNTYGFTKLVCEQTLEQVAASDPRWAFGTLRYFNPAGAHDTGLIGEDPNDIPNNLMPYIAKVATGELERLSVFGDDYDTPDGTGVRDYIHVVDLARGHVQSLRALIETGESHTVNLGTGHGFSVLEMLKAYEKACGHDLAYVIAPRRAGDVAASYADPSKARELLGFRAERDLDNMCATSWSWVSRLKNS</sequence>
<dbReference type="CDD" id="cd05247">
    <property type="entry name" value="UDP_G4E_1_SDR_e"/>
    <property type="match status" value="1"/>
</dbReference>
<keyword evidence="7 9" id="KW-0520">NAD</keyword>
<evidence type="ECO:0000256" key="9">
    <source>
        <dbReference type="RuleBase" id="RU366046"/>
    </source>
</evidence>
<dbReference type="NCBIfam" id="NF007956">
    <property type="entry name" value="PRK10675.1"/>
    <property type="match status" value="1"/>
</dbReference>
<gene>
    <name evidence="11" type="ORF">GCM10011358_02350</name>
</gene>
<evidence type="ECO:0000256" key="6">
    <source>
        <dbReference type="ARBA" id="ARBA00018569"/>
    </source>
</evidence>
<evidence type="ECO:0000259" key="10">
    <source>
        <dbReference type="Pfam" id="PF16363"/>
    </source>
</evidence>
<dbReference type="SUPFAM" id="SSF51735">
    <property type="entry name" value="NAD(P)-binding Rossmann-fold domains"/>
    <property type="match status" value="1"/>
</dbReference>
<evidence type="ECO:0000256" key="1">
    <source>
        <dbReference type="ARBA" id="ARBA00000083"/>
    </source>
</evidence>
<keyword evidence="8 9" id="KW-0413">Isomerase</keyword>
<evidence type="ECO:0000313" key="11">
    <source>
        <dbReference type="EMBL" id="GGD21417.1"/>
    </source>
</evidence>
<dbReference type="EC" id="5.1.3.2" evidence="5 9"/>